<dbReference type="Proteomes" id="UP000273516">
    <property type="component" value="Unassembled WGS sequence"/>
</dbReference>
<evidence type="ECO:0000256" key="3">
    <source>
        <dbReference type="ARBA" id="ARBA00022764"/>
    </source>
</evidence>
<keyword evidence="3" id="KW-0574">Periplasm</keyword>
<dbReference type="NCBIfam" id="NF037995">
    <property type="entry name" value="TRAP_S1"/>
    <property type="match status" value="1"/>
</dbReference>
<comment type="caution">
    <text evidence="5">The sequence shown here is derived from an EMBL/GenBank/DDBJ whole genome shotgun (WGS) entry which is preliminary data.</text>
</comment>
<keyword evidence="2 4" id="KW-0732">Signal</keyword>
<dbReference type="InterPro" id="IPR018389">
    <property type="entry name" value="DctP_fam"/>
</dbReference>
<evidence type="ECO:0000256" key="4">
    <source>
        <dbReference type="SAM" id="SignalP"/>
    </source>
</evidence>
<dbReference type="CDD" id="cd13601">
    <property type="entry name" value="PBP2_TRAP_DctP1_3_4_like"/>
    <property type="match status" value="1"/>
</dbReference>
<dbReference type="GO" id="GO:0042597">
    <property type="term" value="C:periplasmic space"/>
    <property type="evidence" value="ECO:0007669"/>
    <property type="project" value="UniProtKB-SubCell"/>
</dbReference>
<gene>
    <name evidence="5" type="ORF">C9E81_10355</name>
</gene>
<keyword evidence="6" id="KW-1185">Reference proteome</keyword>
<comment type="subcellular location">
    <subcellularLocation>
        <location evidence="1">Periplasm</location>
    </subcellularLocation>
</comment>
<dbReference type="AlphaFoldDB" id="A0A3M0MET2"/>
<dbReference type="Pfam" id="PF03480">
    <property type="entry name" value="DctP"/>
    <property type="match status" value="1"/>
</dbReference>
<protein>
    <submittedName>
        <fullName evidence="5">C4-dicarboxylate ABC transporter</fullName>
    </submittedName>
</protein>
<dbReference type="GO" id="GO:0055085">
    <property type="term" value="P:transmembrane transport"/>
    <property type="evidence" value="ECO:0007669"/>
    <property type="project" value="InterPro"/>
</dbReference>
<evidence type="ECO:0000256" key="2">
    <source>
        <dbReference type="ARBA" id="ARBA00022729"/>
    </source>
</evidence>
<evidence type="ECO:0000313" key="5">
    <source>
        <dbReference type="EMBL" id="RMC35613.1"/>
    </source>
</evidence>
<name>A0A3M0MET2_9RHOB</name>
<dbReference type="PANTHER" id="PTHR33376">
    <property type="match status" value="1"/>
</dbReference>
<sequence length="352" mass="37739">MNTGKNTPAVLAAMATALTIPSFAMAETLRVADSFPVGHYIAENMTKVWMDKVTELTGGEVEFEYYPAEQLGKSKDLLSLAQTNTVDIGYVGVSYVADKLPLAAVGELPEAFNSSCQGTEAYWSIAKPGGVLDEAELAPQGVRMLLVMVLSPYQILTAKQEITDIDSFKGMKLRATGGTKEIAVQLMDATPVNIPAPETREALTRGTIDGVLFPHSSVLPYELEPALAYGTQGMNFGSFVASYVISEDRWNQLSPEIQKAMTDAAEEVIRSACETAEELDLEDKQTMADAGVKFVSLPEEDVTEIGKRMSTIGEKWAKDLDGRGLPGTEVLQAFRDALAKHGAGGNAAASSN</sequence>
<evidence type="ECO:0000256" key="1">
    <source>
        <dbReference type="ARBA" id="ARBA00004418"/>
    </source>
</evidence>
<organism evidence="5 6">
    <name type="scientific">Paracoccus alkanivorans</name>
    <dbReference type="NCBI Taxonomy" id="2116655"/>
    <lineage>
        <taxon>Bacteria</taxon>
        <taxon>Pseudomonadati</taxon>
        <taxon>Pseudomonadota</taxon>
        <taxon>Alphaproteobacteria</taxon>
        <taxon>Rhodobacterales</taxon>
        <taxon>Paracoccaceae</taxon>
        <taxon>Paracoccus</taxon>
    </lineage>
</organism>
<accession>A0A3M0MET2</accession>
<feature type="signal peptide" evidence="4">
    <location>
        <begin position="1"/>
        <end position="26"/>
    </location>
</feature>
<dbReference type="PANTHER" id="PTHR33376:SF15">
    <property type="entry name" value="BLL6794 PROTEIN"/>
    <property type="match status" value="1"/>
</dbReference>
<dbReference type="SUPFAM" id="SSF53850">
    <property type="entry name" value="Periplasmic binding protein-like II"/>
    <property type="match status" value="1"/>
</dbReference>
<evidence type="ECO:0000313" key="6">
    <source>
        <dbReference type="Proteomes" id="UP000273516"/>
    </source>
</evidence>
<dbReference type="Gene3D" id="3.40.190.170">
    <property type="entry name" value="Bacterial extracellular solute-binding protein, family 7"/>
    <property type="match status" value="1"/>
</dbReference>
<dbReference type="RefSeq" id="WP_122112235.1">
    <property type="nucleotide sequence ID" value="NZ_QOKZ01000003.1"/>
</dbReference>
<dbReference type="OrthoDB" id="7822595at2"/>
<dbReference type="InterPro" id="IPR038404">
    <property type="entry name" value="TRAP_DctP_sf"/>
</dbReference>
<dbReference type="EMBL" id="QOKZ01000003">
    <property type="protein sequence ID" value="RMC35613.1"/>
    <property type="molecule type" value="Genomic_DNA"/>
</dbReference>
<feature type="chain" id="PRO_5018253321" evidence="4">
    <location>
        <begin position="27"/>
        <end position="352"/>
    </location>
</feature>
<proteinExistence type="predicted"/>
<reference evidence="5 6" key="1">
    <citation type="submission" date="2018-07" db="EMBL/GenBank/DDBJ databases">
        <authorList>
            <person name="Zhang Y."/>
            <person name="Wang L."/>
            <person name="Ma S."/>
        </authorList>
    </citation>
    <scope>NUCLEOTIDE SEQUENCE [LARGE SCALE GENOMIC DNA]</scope>
    <source>
        <strain evidence="5 6">4-2</strain>
    </source>
</reference>